<dbReference type="EMBL" id="JXMS01000002">
    <property type="protein sequence ID" value="OBQ56876.1"/>
    <property type="molecule type" value="Genomic_DNA"/>
</dbReference>
<feature type="transmembrane region" description="Helical" evidence="1">
    <location>
        <begin position="39"/>
        <end position="57"/>
    </location>
</feature>
<evidence type="ECO:0000259" key="2">
    <source>
        <dbReference type="Pfam" id="PF01757"/>
    </source>
</evidence>
<name>A0A1B7XMZ0_9BACT</name>
<dbReference type="InterPro" id="IPR050623">
    <property type="entry name" value="Glucan_succinyl_AcylTrfase"/>
</dbReference>
<accession>A0A1B7XMZ0</accession>
<feature type="domain" description="Acyltransferase 3" evidence="2">
    <location>
        <begin position="32"/>
        <end position="381"/>
    </location>
</feature>
<keyword evidence="4" id="KW-1185">Reference proteome</keyword>
<comment type="caution">
    <text evidence="3">The sequence shown here is derived from an EMBL/GenBank/DDBJ whole genome shotgun (WGS) entry which is preliminary data.</text>
</comment>
<dbReference type="PATRIC" id="fig|1560234.3.peg.1309"/>
<evidence type="ECO:0000313" key="4">
    <source>
        <dbReference type="Proteomes" id="UP000091979"/>
    </source>
</evidence>
<feature type="transmembrane region" description="Helical" evidence="1">
    <location>
        <begin position="195"/>
        <end position="216"/>
    </location>
</feature>
<dbReference type="RefSeq" id="WP_066852069.1">
    <property type="nucleotide sequence ID" value="NZ_JXMS01000002.1"/>
</dbReference>
<feature type="transmembrane region" description="Helical" evidence="1">
    <location>
        <begin position="72"/>
        <end position="97"/>
    </location>
</feature>
<keyword evidence="1" id="KW-1133">Transmembrane helix</keyword>
<protein>
    <recommendedName>
        <fullName evidence="2">Acyltransferase 3 domain-containing protein</fullName>
    </recommendedName>
</protein>
<evidence type="ECO:0000313" key="3">
    <source>
        <dbReference type="EMBL" id="OBQ56876.1"/>
    </source>
</evidence>
<dbReference type="AlphaFoldDB" id="A0A1B7XMZ0"/>
<keyword evidence="1" id="KW-0812">Transmembrane</keyword>
<dbReference type="InterPro" id="IPR002656">
    <property type="entry name" value="Acyl_transf_3_dom"/>
</dbReference>
<proteinExistence type="predicted"/>
<dbReference type="Pfam" id="PF01757">
    <property type="entry name" value="Acyl_transf_3"/>
    <property type="match status" value="1"/>
</dbReference>
<feature type="transmembrane region" description="Helical" evidence="1">
    <location>
        <begin position="339"/>
        <end position="356"/>
    </location>
</feature>
<dbReference type="Proteomes" id="UP000091979">
    <property type="component" value="Unassembled WGS sequence"/>
</dbReference>
<dbReference type="PANTHER" id="PTHR36927">
    <property type="entry name" value="BLR4337 PROTEIN"/>
    <property type="match status" value="1"/>
</dbReference>
<gene>
    <name evidence="3" type="ORF">SP90_02140</name>
</gene>
<dbReference type="STRING" id="1560234.SP90_02140"/>
<feature type="transmembrane region" description="Helical" evidence="1">
    <location>
        <begin position="267"/>
        <end position="286"/>
    </location>
</feature>
<feature type="transmembrane region" description="Helical" evidence="1">
    <location>
        <begin position="117"/>
        <end position="137"/>
    </location>
</feature>
<feature type="transmembrane region" description="Helical" evidence="1">
    <location>
        <begin position="362"/>
        <end position="385"/>
    </location>
</feature>
<organism evidence="3 4">
    <name type="scientific">Halodesulfovibrio spirochaetisodalis</name>
    <dbReference type="NCBI Taxonomy" id="1560234"/>
    <lineage>
        <taxon>Bacteria</taxon>
        <taxon>Pseudomonadati</taxon>
        <taxon>Thermodesulfobacteriota</taxon>
        <taxon>Desulfovibrionia</taxon>
        <taxon>Desulfovibrionales</taxon>
        <taxon>Desulfovibrionaceae</taxon>
        <taxon>Halodesulfovibrio</taxon>
    </lineage>
</organism>
<keyword evidence="1" id="KW-0472">Membrane</keyword>
<reference evidence="3 4" key="1">
    <citation type="submission" date="2015-01" db="EMBL/GenBank/DDBJ databases">
        <title>Desulfovibrio sp. JC271 draft genome sequence.</title>
        <authorList>
            <person name="Shivani Y."/>
            <person name="Subhash Y."/>
            <person name="Sasikala C."/>
            <person name="Ramana C.V."/>
        </authorList>
    </citation>
    <scope>NUCLEOTIDE SEQUENCE [LARGE SCALE GENOMIC DNA]</scope>
    <source>
        <strain evidence="3 4">JC271</strain>
    </source>
</reference>
<feature type="transmembrane region" description="Helical" evidence="1">
    <location>
        <begin position="298"/>
        <end position="318"/>
    </location>
</feature>
<evidence type="ECO:0000256" key="1">
    <source>
        <dbReference type="SAM" id="Phobius"/>
    </source>
</evidence>
<dbReference type="PANTHER" id="PTHR36927:SF1">
    <property type="entry name" value="MDO-LIKE PROTEIN"/>
    <property type="match status" value="1"/>
</dbReference>
<sequence>MGISILISKLNCFLGRGLENLFEDVMTETRLYFLDNLRAAIITAVVLLHVSVCYMMYAPSWWYVIDPVTSKLFTLLVVLIDVPIMPAMFFIAGYFALPSLQRHGVTDFLRHKIQRIFLPWVLGVVLLAPPTAFLIPFSRKLPVDLYSFWTTTFWTTSFQHSVYWFLAVLFWMFVALSLIWQFVPALQRLVKTPAIAPLWFFPAFVGVSAACFYGAQQFFPLDYWFMSYLLAFQPERIFQHVLYFSLGIWAWKYGWFTAGGYCPRKRTWLPVLALTMAVYVVVKAGFASSPAPLWQKQFILSCSFATYCIASLMGWCAVFSTWVQGNGRFWRSAADNSYGIYYLHAPIVYLLVYALIPVPYSIYVKAAVAFVLAMACSWVLTSCVLRKAPLLRRMF</sequence>
<feature type="transmembrane region" description="Helical" evidence="1">
    <location>
        <begin position="162"/>
        <end position="183"/>
    </location>
</feature>
<dbReference type="GO" id="GO:0016747">
    <property type="term" value="F:acyltransferase activity, transferring groups other than amino-acyl groups"/>
    <property type="evidence" value="ECO:0007669"/>
    <property type="project" value="InterPro"/>
</dbReference>
<feature type="transmembrane region" description="Helical" evidence="1">
    <location>
        <begin position="236"/>
        <end position="255"/>
    </location>
</feature>